<dbReference type="AlphaFoldDB" id="A0A0V0GQY2"/>
<organism evidence="2">
    <name type="scientific">Solanum chacoense</name>
    <name type="common">Chaco potato</name>
    <dbReference type="NCBI Taxonomy" id="4108"/>
    <lineage>
        <taxon>Eukaryota</taxon>
        <taxon>Viridiplantae</taxon>
        <taxon>Streptophyta</taxon>
        <taxon>Embryophyta</taxon>
        <taxon>Tracheophyta</taxon>
        <taxon>Spermatophyta</taxon>
        <taxon>Magnoliopsida</taxon>
        <taxon>eudicotyledons</taxon>
        <taxon>Gunneridae</taxon>
        <taxon>Pentapetalae</taxon>
        <taxon>asterids</taxon>
        <taxon>lamiids</taxon>
        <taxon>Solanales</taxon>
        <taxon>Solanaceae</taxon>
        <taxon>Solanoideae</taxon>
        <taxon>Solaneae</taxon>
        <taxon>Solanum</taxon>
    </lineage>
</organism>
<proteinExistence type="predicted"/>
<keyword evidence="1" id="KW-0472">Membrane</keyword>
<sequence length="61" mass="6920">MKAYLSEVPIYRQYFFAAFGISLLFLLSPFRRCRGDGRTVVGLPSTTQYLSKSNSITSHIN</sequence>
<name>A0A0V0GQY2_SOLCH</name>
<keyword evidence="1" id="KW-1133">Transmembrane helix</keyword>
<reference evidence="2" key="1">
    <citation type="submission" date="2015-12" db="EMBL/GenBank/DDBJ databases">
        <title>Gene expression during late stages of embryo sac development: a critical building block for successful pollen-pistil interactions.</title>
        <authorList>
            <person name="Liu Y."/>
            <person name="Joly V."/>
            <person name="Sabar M."/>
            <person name="Matton D.P."/>
        </authorList>
    </citation>
    <scope>NUCLEOTIDE SEQUENCE</scope>
</reference>
<evidence type="ECO:0000313" key="2">
    <source>
        <dbReference type="EMBL" id="JAP10440.1"/>
    </source>
</evidence>
<dbReference type="EMBL" id="GEDG01033113">
    <property type="protein sequence ID" value="JAP10440.1"/>
    <property type="molecule type" value="Transcribed_RNA"/>
</dbReference>
<feature type="transmembrane region" description="Helical" evidence="1">
    <location>
        <begin position="12"/>
        <end position="30"/>
    </location>
</feature>
<keyword evidence="1" id="KW-0812">Transmembrane</keyword>
<accession>A0A0V0GQY2</accession>
<protein>
    <submittedName>
        <fullName evidence="2">Putative ovule protein</fullName>
    </submittedName>
</protein>
<evidence type="ECO:0000256" key="1">
    <source>
        <dbReference type="SAM" id="Phobius"/>
    </source>
</evidence>